<evidence type="ECO:0000256" key="2">
    <source>
        <dbReference type="ARBA" id="ARBA00022840"/>
    </source>
</evidence>
<accession>A0A0K9NPZ6</accession>
<dbReference type="InterPro" id="IPR000873">
    <property type="entry name" value="AMP-dep_synth/lig_dom"/>
</dbReference>
<dbReference type="SUPFAM" id="SSF56801">
    <property type="entry name" value="Acetyl-CoA synthetase-like"/>
    <property type="match status" value="1"/>
</dbReference>
<dbReference type="PANTHER" id="PTHR24096:SF413">
    <property type="entry name" value="PEROXISOMAL OPC-8:0-COA LIGASE 1"/>
    <property type="match status" value="1"/>
</dbReference>
<reference evidence="5" key="1">
    <citation type="journal article" date="2016" name="Nature">
        <title>The genome of the seagrass Zostera marina reveals angiosperm adaptation to the sea.</title>
        <authorList>
            <person name="Olsen J.L."/>
            <person name="Rouze P."/>
            <person name="Verhelst B."/>
            <person name="Lin Y.-C."/>
            <person name="Bayer T."/>
            <person name="Collen J."/>
            <person name="Dattolo E."/>
            <person name="De Paoli E."/>
            <person name="Dittami S."/>
            <person name="Maumus F."/>
            <person name="Michel G."/>
            <person name="Kersting A."/>
            <person name="Lauritano C."/>
            <person name="Lohaus R."/>
            <person name="Toepel M."/>
            <person name="Tonon T."/>
            <person name="Vanneste K."/>
            <person name="Amirebrahimi M."/>
            <person name="Brakel J."/>
            <person name="Bostroem C."/>
            <person name="Chovatia M."/>
            <person name="Grimwood J."/>
            <person name="Jenkins J.W."/>
            <person name="Jueterbock A."/>
            <person name="Mraz A."/>
            <person name="Stam W.T."/>
            <person name="Tice H."/>
            <person name="Bornberg-Bauer E."/>
            <person name="Green P.J."/>
            <person name="Pearson G.A."/>
            <person name="Procaccini G."/>
            <person name="Duarte C.M."/>
            <person name="Schmutz J."/>
            <person name="Reusch T.B.H."/>
            <person name="Van de Peer Y."/>
        </authorList>
    </citation>
    <scope>NUCLEOTIDE SEQUENCE [LARGE SCALE GENOMIC DNA]</scope>
    <source>
        <strain evidence="5">cv. Finnish</strain>
    </source>
</reference>
<sequence length="110" mass="12151">MFHILGFSKVLVGAVLGDTTVIMKRVKFHDMLRIAGRCGATSIICVPPILVMMARSKQNIISHYNLKSLNCIVTGGAPVSELICQIFTSRYPSIQIEQVNQKKSYIIVNA</sequence>
<dbReference type="OrthoDB" id="1898221at2759"/>
<evidence type="ECO:0000313" key="4">
    <source>
        <dbReference type="EMBL" id="KMZ58132.1"/>
    </source>
</evidence>
<evidence type="ECO:0000313" key="5">
    <source>
        <dbReference type="Proteomes" id="UP000036987"/>
    </source>
</evidence>
<dbReference type="STRING" id="29655.A0A0K9NPZ6"/>
<keyword evidence="2" id="KW-0067">ATP-binding</keyword>
<organism evidence="4 5">
    <name type="scientific">Zostera marina</name>
    <name type="common">Eelgrass</name>
    <dbReference type="NCBI Taxonomy" id="29655"/>
    <lineage>
        <taxon>Eukaryota</taxon>
        <taxon>Viridiplantae</taxon>
        <taxon>Streptophyta</taxon>
        <taxon>Embryophyta</taxon>
        <taxon>Tracheophyta</taxon>
        <taxon>Spermatophyta</taxon>
        <taxon>Magnoliopsida</taxon>
        <taxon>Liliopsida</taxon>
        <taxon>Zosteraceae</taxon>
        <taxon>Zostera</taxon>
    </lineage>
</organism>
<evidence type="ECO:0000259" key="3">
    <source>
        <dbReference type="Pfam" id="PF00501"/>
    </source>
</evidence>
<keyword evidence="1" id="KW-0436">Ligase</keyword>
<feature type="domain" description="AMP-dependent synthetase/ligase" evidence="3">
    <location>
        <begin position="1"/>
        <end position="96"/>
    </location>
</feature>
<dbReference type="Gene3D" id="3.40.50.980">
    <property type="match status" value="1"/>
</dbReference>
<proteinExistence type="predicted"/>
<dbReference type="Proteomes" id="UP000036987">
    <property type="component" value="Unassembled WGS sequence"/>
</dbReference>
<keyword evidence="2" id="KW-0547">Nucleotide-binding</keyword>
<name>A0A0K9NPZ6_ZOSMR</name>
<gene>
    <name evidence="4" type="ORF">ZOSMA_7G01630</name>
</gene>
<dbReference type="EMBL" id="LFYR01001978">
    <property type="protein sequence ID" value="KMZ58132.1"/>
    <property type="molecule type" value="Genomic_DNA"/>
</dbReference>
<keyword evidence="5" id="KW-1185">Reference proteome</keyword>
<protein>
    <recommendedName>
        <fullName evidence="3">AMP-dependent synthetase/ligase domain-containing protein</fullName>
    </recommendedName>
</protein>
<dbReference type="GO" id="GO:0005524">
    <property type="term" value="F:ATP binding"/>
    <property type="evidence" value="ECO:0007669"/>
    <property type="project" value="UniProtKB-KW"/>
</dbReference>
<dbReference type="OMA" id="DLMEMFR"/>
<dbReference type="AlphaFoldDB" id="A0A0K9NPZ6"/>
<comment type="caution">
    <text evidence="4">The sequence shown here is derived from an EMBL/GenBank/DDBJ whole genome shotgun (WGS) entry which is preliminary data.</text>
</comment>
<evidence type="ECO:0000256" key="1">
    <source>
        <dbReference type="ARBA" id="ARBA00022598"/>
    </source>
</evidence>
<dbReference type="PANTHER" id="PTHR24096">
    <property type="entry name" value="LONG-CHAIN-FATTY-ACID--COA LIGASE"/>
    <property type="match status" value="1"/>
</dbReference>
<dbReference type="GO" id="GO:0016878">
    <property type="term" value="F:acid-thiol ligase activity"/>
    <property type="evidence" value="ECO:0007669"/>
    <property type="project" value="UniProtKB-ARBA"/>
</dbReference>
<dbReference type="Pfam" id="PF00501">
    <property type="entry name" value="AMP-binding"/>
    <property type="match status" value="1"/>
</dbReference>